<dbReference type="GO" id="GO:0003700">
    <property type="term" value="F:DNA-binding transcription factor activity"/>
    <property type="evidence" value="ECO:0007669"/>
    <property type="project" value="InterPro"/>
</dbReference>
<dbReference type="InterPro" id="IPR000835">
    <property type="entry name" value="HTH_MarR-typ"/>
</dbReference>
<dbReference type="InterPro" id="IPR036388">
    <property type="entry name" value="WH-like_DNA-bd_sf"/>
</dbReference>
<dbReference type="Proteomes" id="UP000611500">
    <property type="component" value="Unassembled WGS sequence"/>
</dbReference>
<dbReference type="GO" id="GO:0003677">
    <property type="term" value="F:DNA binding"/>
    <property type="evidence" value="ECO:0007669"/>
    <property type="project" value="UniProtKB-KW"/>
</dbReference>
<proteinExistence type="predicted"/>
<dbReference type="SMART" id="SM00347">
    <property type="entry name" value="HTH_MARR"/>
    <property type="match status" value="1"/>
</dbReference>
<reference evidence="5" key="2">
    <citation type="submission" date="2020-09" db="EMBL/GenBank/DDBJ databases">
        <authorList>
            <person name="Sun Q."/>
            <person name="Zhou Y."/>
        </authorList>
    </citation>
    <scope>NUCLEOTIDE SEQUENCE</scope>
    <source>
        <strain evidence="5">CGMCC 1.7081</strain>
    </source>
</reference>
<dbReference type="PANTHER" id="PTHR33164:SF64">
    <property type="entry name" value="TRANSCRIPTIONAL REGULATOR SLYA"/>
    <property type="match status" value="1"/>
</dbReference>
<evidence type="ECO:0000256" key="2">
    <source>
        <dbReference type="ARBA" id="ARBA00023125"/>
    </source>
</evidence>
<accession>A0A8J3H9E7</accession>
<sequence length="143" mass="15933">MSVDTQVLDALLRVMRELRRHYDLSAREVGLTMSRARVVSTLAKMEGATQSELAVELEIEAPTLKRQVDALCAAGLIERQAMDGDARKRALFLTPAARQIRITHFMQSMRADLMAGISPEDQATTLAVLQQIERNAAGLRREE</sequence>
<keyword evidence="1" id="KW-0805">Transcription regulation</keyword>
<keyword evidence="6" id="KW-1185">Reference proteome</keyword>
<gene>
    <name evidence="5" type="ORF">GCM10010961_25940</name>
</gene>
<feature type="domain" description="HTH marR-type" evidence="4">
    <location>
        <begin position="4"/>
        <end position="134"/>
    </location>
</feature>
<evidence type="ECO:0000313" key="5">
    <source>
        <dbReference type="EMBL" id="GHG93453.1"/>
    </source>
</evidence>
<name>A0A8J3H9E7_9RHOB</name>
<evidence type="ECO:0000256" key="3">
    <source>
        <dbReference type="ARBA" id="ARBA00023163"/>
    </source>
</evidence>
<organism evidence="5 6">
    <name type="scientific">Pseudodonghicola xiamenensis</name>
    <dbReference type="NCBI Taxonomy" id="337702"/>
    <lineage>
        <taxon>Bacteria</taxon>
        <taxon>Pseudomonadati</taxon>
        <taxon>Pseudomonadota</taxon>
        <taxon>Alphaproteobacteria</taxon>
        <taxon>Rhodobacterales</taxon>
        <taxon>Paracoccaceae</taxon>
        <taxon>Pseudodonghicola</taxon>
    </lineage>
</organism>
<reference evidence="5" key="1">
    <citation type="journal article" date="2014" name="Int. J. Syst. Evol. Microbiol.">
        <title>Complete genome sequence of Corynebacterium casei LMG S-19264T (=DSM 44701T), isolated from a smear-ripened cheese.</title>
        <authorList>
            <consortium name="US DOE Joint Genome Institute (JGI-PGF)"/>
            <person name="Walter F."/>
            <person name="Albersmeier A."/>
            <person name="Kalinowski J."/>
            <person name="Ruckert C."/>
        </authorList>
    </citation>
    <scope>NUCLEOTIDE SEQUENCE</scope>
    <source>
        <strain evidence="5">CGMCC 1.7081</strain>
    </source>
</reference>
<keyword evidence="2" id="KW-0238">DNA-binding</keyword>
<dbReference type="GO" id="GO:0006950">
    <property type="term" value="P:response to stress"/>
    <property type="evidence" value="ECO:0007669"/>
    <property type="project" value="TreeGrafter"/>
</dbReference>
<evidence type="ECO:0000313" key="6">
    <source>
        <dbReference type="Proteomes" id="UP000611500"/>
    </source>
</evidence>
<dbReference type="AlphaFoldDB" id="A0A8J3H9E7"/>
<evidence type="ECO:0000256" key="1">
    <source>
        <dbReference type="ARBA" id="ARBA00023015"/>
    </source>
</evidence>
<dbReference type="Gene3D" id="1.10.10.10">
    <property type="entry name" value="Winged helix-like DNA-binding domain superfamily/Winged helix DNA-binding domain"/>
    <property type="match status" value="1"/>
</dbReference>
<dbReference type="InterPro" id="IPR036390">
    <property type="entry name" value="WH_DNA-bd_sf"/>
</dbReference>
<dbReference type="EMBL" id="BNAP01000011">
    <property type="protein sequence ID" value="GHG93453.1"/>
    <property type="molecule type" value="Genomic_DNA"/>
</dbReference>
<dbReference type="InterPro" id="IPR039422">
    <property type="entry name" value="MarR/SlyA-like"/>
</dbReference>
<dbReference type="SUPFAM" id="SSF46785">
    <property type="entry name" value="Winged helix' DNA-binding domain"/>
    <property type="match status" value="1"/>
</dbReference>
<dbReference type="Pfam" id="PF12802">
    <property type="entry name" value="MarR_2"/>
    <property type="match status" value="1"/>
</dbReference>
<comment type="caution">
    <text evidence="5">The sequence shown here is derived from an EMBL/GenBank/DDBJ whole genome shotgun (WGS) entry which is preliminary data.</text>
</comment>
<dbReference type="PROSITE" id="PS50995">
    <property type="entry name" value="HTH_MARR_2"/>
    <property type="match status" value="1"/>
</dbReference>
<dbReference type="PRINTS" id="PR00598">
    <property type="entry name" value="HTHMARR"/>
</dbReference>
<protein>
    <submittedName>
        <fullName evidence="5">MarR family transcriptional regulator</fullName>
    </submittedName>
</protein>
<keyword evidence="3" id="KW-0804">Transcription</keyword>
<dbReference type="PANTHER" id="PTHR33164">
    <property type="entry name" value="TRANSCRIPTIONAL REGULATOR, MARR FAMILY"/>
    <property type="match status" value="1"/>
</dbReference>
<dbReference type="RefSeq" id="WP_028095664.1">
    <property type="nucleotide sequence ID" value="NZ_BNAP01000011.1"/>
</dbReference>
<evidence type="ECO:0000259" key="4">
    <source>
        <dbReference type="PROSITE" id="PS50995"/>
    </source>
</evidence>